<evidence type="ECO:0000313" key="5">
    <source>
        <dbReference type="Proteomes" id="UP000694701"/>
    </source>
</evidence>
<protein>
    <submittedName>
        <fullName evidence="4">Uncharacterized protein</fullName>
    </submittedName>
</protein>
<keyword evidence="1" id="KW-0521">NADP</keyword>
<dbReference type="InterPro" id="IPR005399">
    <property type="entry name" value="K_chnl_volt-dep_bsu_KCNAB-rel"/>
</dbReference>
<dbReference type="GO" id="GO:1901379">
    <property type="term" value="P:regulation of potassium ion transmembrane transport"/>
    <property type="evidence" value="ECO:0007669"/>
    <property type="project" value="TreeGrafter"/>
</dbReference>
<proteinExistence type="predicted"/>
<dbReference type="PANTHER" id="PTHR43150">
    <property type="entry name" value="HYPERKINETIC, ISOFORM M"/>
    <property type="match status" value="1"/>
</dbReference>
<dbReference type="GO" id="GO:0044325">
    <property type="term" value="F:transmembrane transporter binding"/>
    <property type="evidence" value="ECO:0007669"/>
    <property type="project" value="TreeGrafter"/>
</dbReference>
<organism evidence="4 5">
    <name type="scientific">Cyprinus carpio</name>
    <name type="common">Common carp</name>
    <dbReference type="NCBI Taxonomy" id="7962"/>
    <lineage>
        <taxon>Eukaryota</taxon>
        <taxon>Metazoa</taxon>
        <taxon>Chordata</taxon>
        <taxon>Craniata</taxon>
        <taxon>Vertebrata</taxon>
        <taxon>Euteleostomi</taxon>
        <taxon>Actinopterygii</taxon>
        <taxon>Neopterygii</taxon>
        <taxon>Teleostei</taxon>
        <taxon>Ostariophysi</taxon>
        <taxon>Cypriniformes</taxon>
        <taxon>Cyprinidae</taxon>
        <taxon>Cyprininae</taxon>
        <taxon>Cyprinus</taxon>
    </lineage>
</organism>
<feature type="region of interest" description="Disordered" evidence="3">
    <location>
        <begin position="18"/>
        <end position="86"/>
    </location>
</feature>
<dbReference type="InterPro" id="IPR036812">
    <property type="entry name" value="NAD(P)_OxRdtase_dom_sf"/>
</dbReference>
<evidence type="ECO:0000256" key="1">
    <source>
        <dbReference type="ARBA" id="ARBA00022857"/>
    </source>
</evidence>
<evidence type="ECO:0000256" key="3">
    <source>
        <dbReference type="SAM" id="MobiDB-lite"/>
    </source>
</evidence>
<evidence type="ECO:0000313" key="4">
    <source>
        <dbReference type="Ensembl" id="ENSCCRP00020070153.1"/>
    </source>
</evidence>
<sequence length="129" mass="13252">MQVSFACTEHNLKSRSEDRLCGLRTAPPPGGSSSGGGGGGGGGGGDRGSGQGGNGNYATQSLVKTRDVAGSRPVPQGHAHMKEAIGRHSSMKYRNLGKSGLRVSCLGLGTWVTFGSQISDEVKIFLNFT</sequence>
<dbReference type="GO" id="GO:0008076">
    <property type="term" value="C:voltage-gated potassium channel complex"/>
    <property type="evidence" value="ECO:0007669"/>
    <property type="project" value="TreeGrafter"/>
</dbReference>
<evidence type="ECO:0000256" key="2">
    <source>
        <dbReference type="ARBA" id="ARBA00023002"/>
    </source>
</evidence>
<dbReference type="PANTHER" id="PTHR43150:SF3">
    <property type="entry name" value="VOLTAGE-GATED POTASSIUM CHANNEL SUBUNIT BETA-3"/>
    <property type="match status" value="1"/>
</dbReference>
<feature type="compositionally biased region" description="Gly residues" evidence="3">
    <location>
        <begin position="32"/>
        <end position="55"/>
    </location>
</feature>
<keyword evidence="2" id="KW-0560">Oxidoreductase</keyword>
<name>A0A8C2HUQ7_CYPCA</name>
<dbReference type="Ensembl" id="ENSCCRT00020077078.1">
    <property type="protein sequence ID" value="ENSCCRP00020070153.1"/>
    <property type="gene ID" value="ENSCCRG00020032824.1"/>
</dbReference>
<reference evidence="4" key="1">
    <citation type="submission" date="2025-08" db="UniProtKB">
        <authorList>
            <consortium name="Ensembl"/>
        </authorList>
    </citation>
    <scope>IDENTIFICATION</scope>
</reference>
<dbReference type="SUPFAM" id="SSF51430">
    <property type="entry name" value="NAD(P)-linked oxidoreductase"/>
    <property type="match status" value="1"/>
</dbReference>
<dbReference type="Proteomes" id="UP000694701">
    <property type="component" value="Unplaced"/>
</dbReference>
<accession>A0A8C2HUQ7</accession>
<dbReference type="AlphaFoldDB" id="A0A8C2HUQ7"/>
<dbReference type="GO" id="GO:0016491">
    <property type="term" value="F:oxidoreductase activity"/>
    <property type="evidence" value="ECO:0007669"/>
    <property type="project" value="UniProtKB-KW"/>
</dbReference>
<dbReference type="GO" id="GO:0015459">
    <property type="term" value="F:potassium channel regulator activity"/>
    <property type="evidence" value="ECO:0007669"/>
    <property type="project" value="TreeGrafter"/>
</dbReference>
<dbReference type="Gene3D" id="3.20.20.100">
    <property type="entry name" value="NADP-dependent oxidoreductase domain"/>
    <property type="match status" value="1"/>
</dbReference>